<reference evidence="6 7" key="1">
    <citation type="submission" date="2010-12" db="EMBL/GenBank/DDBJ databases">
        <authorList>
            <person name="Muzny D."/>
            <person name="Qin X."/>
            <person name="Deng J."/>
            <person name="Jiang H."/>
            <person name="Liu Y."/>
            <person name="Qu J."/>
            <person name="Song X.-Z."/>
            <person name="Zhang L."/>
            <person name="Thornton R."/>
            <person name="Coyle M."/>
            <person name="Francisco L."/>
            <person name="Jackson L."/>
            <person name="Javaid M."/>
            <person name="Korchina V."/>
            <person name="Kovar C."/>
            <person name="Mata R."/>
            <person name="Mathew T."/>
            <person name="Ngo R."/>
            <person name="Nguyen L."/>
            <person name="Nguyen N."/>
            <person name="Okwuonu G."/>
            <person name="Ongeri F."/>
            <person name="Pham C."/>
            <person name="Simmons D."/>
            <person name="Wilczek-Boney K."/>
            <person name="Hale W."/>
            <person name="Jakkamsetti A."/>
            <person name="Pham P."/>
            <person name="Ruth R."/>
            <person name="San Lucas F."/>
            <person name="Warren J."/>
            <person name="Zhang J."/>
            <person name="Zhao Z."/>
            <person name="Zhou C."/>
            <person name="Zhu D."/>
            <person name="Lee S."/>
            <person name="Bess C."/>
            <person name="Blankenburg K."/>
            <person name="Forbes L."/>
            <person name="Fu Q."/>
            <person name="Gubbala S."/>
            <person name="Hirani K."/>
            <person name="Jayaseelan J.C."/>
            <person name="Lara F."/>
            <person name="Munidasa M."/>
            <person name="Palculict T."/>
            <person name="Patil S."/>
            <person name="Pu L.-L."/>
            <person name="Saada N."/>
            <person name="Tang L."/>
            <person name="Weissenberger G."/>
            <person name="Zhu Y."/>
            <person name="Hemphill L."/>
            <person name="Shang Y."/>
            <person name="Youmans B."/>
            <person name="Ayvaz T."/>
            <person name="Ross M."/>
            <person name="Santibanez J."/>
            <person name="Aqrawi P."/>
            <person name="Gross S."/>
            <person name="Joshi V."/>
            <person name="Fowler G."/>
            <person name="Nazareth L."/>
            <person name="Reid J."/>
            <person name="Worley K."/>
            <person name="Petrosino J."/>
            <person name="Highlander S."/>
            <person name="Gibbs R."/>
        </authorList>
    </citation>
    <scope>NUCLEOTIDE SEQUENCE [LARGE SCALE GENOMIC DNA]</scope>
    <source>
        <strain evidence="6 7">ATCC 23263</strain>
    </source>
</reference>
<name>E6MH35_9FIRM</name>
<gene>
    <name evidence="6" type="ORF">HMP0721_1319</name>
</gene>
<keyword evidence="1" id="KW-0540">Nuclease</keyword>
<dbReference type="Gene3D" id="3.30.70.1890">
    <property type="match status" value="1"/>
</dbReference>
<keyword evidence="7" id="KW-1185">Reference proteome</keyword>
<dbReference type="RefSeq" id="WP_006598742.1">
    <property type="nucleotide sequence ID" value="NZ_GL622359.1"/>
</dbReference>
<dbReference type="HOGENOM" id="CLU_063836_2_0_9"/>
<dbReference type="Proteomes" id="UP000004754">
    <property type="component" value="Unassembled WGS sequence"/>
</dbReference>
<evidence type="ECO:0000259" key="5">
    <source>
        <dbReference type="Pfam" id="PF10040"/>
    </source>
</evidence>
<evidence type="ECO:0000256" key="1">
    <source>
        <dbReference type="ARBA" id="ARBA00022722"/>
    </source>
</evidence>
<dbReference type="Gene3D" id="3.30.70.1900">
    <property type="match status" value="1"/>
</dbReference>
<dbReference type="AlphaFoldDB" id="E6MH35"/>
<keyword evidence="4" id="KW-0051">Antiviral defense</keyword>
<evidence type="ECO:0000256" key="3">
    <source>
        <dbReference type="ARBA" id="ARBA00022801"/>
    </source>
</evidence>
<dbReference type="GO" id="GO:0016788">
    <property type="term" value="F:hydrolase activity, acting on ester bonds"/>
    <property type="evidence" value="ECO:0007669"/>
    <property type="project" value="InterPro"/>
</dbReference>
<dbReference type="CDD" id="cd21141">
    <property type="entry name" value="Cas6_III-like"/>
    <property type="match status" value="1"/>
</dbReference>
<keyword evidence="3" id="KW-0378">Hydrolase</keyword>
<protein>
    <submittedName>
        <fullName evidence="6">Putative CRISPR-associated endoribonuclease Cas6</fullName>
    </submittedName>
</protein>
<dbReference type="OrthoDB" id="425607at2"/>
<evidence type="ECO:0000313" key="6">
    <source>
        <dbReference type="EMBL" id="EFV01925.1"/>
    </source>
</evidence>
<evidence type="ECO:0000256" key="4">
    <source>
        <dbReference type="ARBA" id="ARBA00023118"/>
    </source>
</evidence>
<sequence>MMLSELILDLKADSPNFGYYQSSNLQGVLMEWIASDDAQALHRQRRHPYSQCLLREDGQWRWHIRTTNQRANEQIIQPILSRNVSEFELTGKPMKISVLSRAYREIPQEKLLAHFYQRDYSRYLHMAFQSATAFKQSGRYQIFPDVRLIFQSLMQKYSASNDMIEMADEKTLEQLCRESEIVQYRLRSVKFPMEGMAIPAFMGTVTIKVKGASAMAKYARMLAEFGEFSGVGVKSAMGMGAMHLIKERRRRHES</sequence>
<dbReference type="GO" id="GO:0004519">
    <property type="term" value="F:endonuclease activity"/>
    <property type="evidence" value="ECO:0007669"/>
    <property type="project" value="UniProtKB-KW"/>
</dbReference>
<dbReference type="eggNOG" id="COG5551">
    <property type="taxonomic scope" value="Bacteria"/>
</dbReference>
<dbReference type="InterPro" id="IPR045747">
    <property type="entry name" value="CRISPR-assoc_prot_Cas6_N_sf"/>
</dbReference>
<comment type="caution">
    <text evidence="6">The sequence shown here is derived from an EMBL/GenBank/DDBJ whole genome shotgun (WGS) entry which is preliminary data.</text>
</comment>
<evidence type="ECO:0000256" key="2">
    <source>
        <dbReference type="ARBA" id="ARBA00022759"/>
    </source>
</evidence>
<dbReference type="InterPro" id="IPR010156">
    <property type="entry name" value="CRISPR-assoc_prot_Cas6"/>
</dbReference>
<dbReference type="EMBL" id="AEQN01000016">
    <property type="protein sequence ID" value="EFV01925.1"/>
    <property type="molecule type" value="Genomic_DNA"/>
</dbReference>
<keyword evidence="2" id="KW-0255">Endonuclease</keyword>
<dbReference type="NCBIfam" id="TIGR01877">
    <property type="entry name" value="cas_cas6"/>
    <property type="match status" value="1"/>
</dbReference>
<dbReference type="GO" id="GO:0051607">
    <property type="term" value="P:defense response to virus"/>
    <property type="evidence" value="ECO:0007669"/>
    <property type="project" value="UniProtKB-KW"/>
</dbReference>
<organism evidence="6 7">
    <name type="scientific">Pseudoramibacter alactolyticus ATCC 23263</name>
    <dbReference type="NCBI Taxonomy" id="887929"/>
    <lineage>
        <taxon>Bacteria</taxon>
        <taxon>Bacillati</taxon>
        <taxon>Bacillota</taxon>
        <taxon>Clostridia</taxon>
        <taxon>Eubacteriales</taxon>
        <taxon>Eubacteriaceae</taxon>
        <taxon>Pseudoramibacter</taxon>
    </lineage>
</organism>
<evidence type="ECO:0000313" key="7">
    <source>
        <dbReference type="Proteomes" id="UP000004754"/>
    </source>
</evidence>
<accession>E6MH35</accession>
<dbReference type="InterPro" id="IPR019267">
    <property type="entry name" value="CRISPR-assoc_Cas6_C"/>
</dbReference>
<feature type="domain" description="CRISPR-associated protein Cas6 C-terminal" evidence="5">
    <location>
        <begin position="127"/>
        <end position="241"/>
    </location>
</feature>
<dbReference type="STRING" id="887929.HMP0721_1319"/>
<dbReference type="Pfam" id="PF10040">
    <property type="entry name" value="CRISPR_Cas6"/>
    <property type="match status" value="1"/>
</dbReference>
<proteinExistence type="predicted"/>